<dbReference type="Proteomes" id="UP000789901">
    <property type="component" value="Unassembled WGS sequence"/>
</dbReference>
<proteinExistence type="predicted"/>
<comment type="caution">
    <text evidence="1">The sequence shown here is derived from an EMBL/GenBank/DDBJ whole genome shotgun (WGS) entry which is preliminary data.</text>
</comment>
<feature type="non-terminal residue" evidence="1">
    <location>
        <position position="1"/>
    </location>
</feature>
<evidence type="ECO:0000313" key="1">
    <source>
        <dbReference type="EMBL" id="CAG8824027.1"/>
    </source>
</evidence>
<dbReference type="EMBL" id="CAJVQB010036488">
    <property type="protein sequence ID" value="CAG8824027.1"/>
    <property type="molecule type" value="Genomic_DNA"/>
</dbReference>
<accession>A0ABN7WA21</accession>
<organism evidence="1 2">
    <name type="scientific">Gigaspora margarita</name>
    <dbReference type="NCBI Taxonomy" id="4874"/>
    <lineage>
        <taxon>Eukaryota</taxon>
        <taxon>Fungi</taxon>
        <taxon>Fungi incertae sedis</taxon>
        <taxon>Mucoromycota</taxon>
        <taxon>Glomeromycotina</taxon>
        <taxon>Glomeromycetes</taxon>
        <taxon>Diversisporales</taxon>
        <taxon>Gigasporaceae</taxon>
        <taxon>Gigaspora</taxon>
    </lineage>
</organism>
<evidence type="ECO:0000313" key="2">
    <source>
        <dbReference type="Proteomes" id="UP000789901"/>
    </source>
</evidence>
<protein>
    <submittedName>
        <fullName evidence="1">36203_t:CDS:1</fullName>
    </submittedName>
</protein>
<sequence>LRLTGTRAVHILVNSNSNPKSSVLVYFNSYEGFLEKREPIQWLDQTNKNNWSRIKANKLIAENQKRLLYNTNINIGQY</sequence>
<reference evidence="1 2" key="1">
    <citation type="submission" date="2021-06" db="EMBL/GenBank/DDBJ databases">
        <authorList>
            <person name="Kallberg Y."/>
            <person name="Tangrot J."/>
            <person name="Rosling A."/>
        </authorList>
    </citation>
    <scope>NUCLEOTIDE SEQUENCE [LARGE SCALE GENOMIC DNA]</scope>
    <source>
        <strain evidence="1 2">120-4 pot B 10/14</strain>
    </source>
</reference>
<name>A0ABN7WA21_GIGMA</name>
<gene>
    <name evidence="1" type="ORF">GMARGA_LOCUS28477</name>
</gene>
<keyword evidence="2" id="KW-1185">Reference proteome</keyword>